<name>A0A183IGH7_9BILA</name>
<evidence type="ECO:0000313" key="4">
    <source>
        <dbReference type="EMBL" id="VDO98715.1"/>
    </source>
</evidence>
<evidence type="ECO:0000256" key="1">
    <source>
        <dbReference type="ARBA" id="ARBA00035018"/>
    </source>
</evidence>
<reference evidence="6" key="1">
    <citation type="submission" date="2016-06" db="UniProtKB">
        <authorList>
            <consortium name="WormBaseParasite"/>
        </authorList>
    </citation>
    <scope>IDENTIFICATION</scope>
</reference>
<evidence type="ECO:0000313" key="6">
    <source>
        <dbReference type="WBParaSite" id="SBAD_0000285101-mRNA-1"/>
    </source>
</evidence>
<evidence type="ECO:0000256" key="2">
    <source>
        <dbReference type="ARBA" id="ARBA00035300"/>
    </source>
</evidence>
<dbReference type="EMBL" id="UZAM01007371">
    <property type="protein sequence ID" value="VDO98715.1"/>
    <property type="molecule type" value="Genomic_DNA"/>
</dbReference>
<gene>
    <name evidence="4" type="ORF">SBAD_LOCUS2721</name>
</gene>
<dbReference type="PANTHER" id="PTHR13287:SF2">
    <property type="entry name" value="ADIPOSE-SECRETED SIGNALING PROTEIN"/>
    <property type="match status" value="1"/>
</dbReference>
<dbReference type="Pfam" id="PF15006">
    <property type="entry name" value="DUF4517"/>
    <property type="match status" value="1"/>
</dbReference>
<sequence length="176" mass="19525">MMSQPQRETRSASTGHVHFYDSEVTPEHTGEIKMRLSPGLDQADAHLGFIQVGKLYEISLNIPRYLEDATVPELRAAKLRIKKFSPFDHSSCHLVLELHSYKEGSMNEEISFSYGINKTFKLILSAQVLGHGKGTPMLKQGIKCIGNEAFENMSDVGETGDSETDVGKTAPKETQI</sequence>
<dbReference type="Proteomes" id="UP000270296">
    <property type="component" value="Unassembled WGS sequence"/>
</dbReference>
<proteinExistence type="inferred from homology"/>
<dbReference type="PANTHER" id="PTHR13287">
    <property type="entry name" value="ADIPOSE-SECRETED SIGNALING PROTEIN"/>
    <property type="match status" value="1"/>
</dbReference>
<accession>A0A183IGH7</accession>
<organism evidence="6">
    <name type="scientific">Soboliphyme baturini</name>
    <dbReference type="NCBI Taxonomy" id="241478"/>
    <lineage>
        <taxon>Eukaryota</taxon>
        <taxon>Metazoa</taxon>
        <taxon>Ecdysozoa</taxon>
        <taxon>Nematoda</taxon>
        <taxon>Enoplea</taxon>
        <taxon>Dorylaimia</taxon>
        <taxon>Dioctophymatida</taxon>
        <taxon>Dioctophymatoidea</taxon>
        <taxon>Soboliphymatidae</taxon>
        <taxon>Soboliphyme</taxon>
    </lineage>
</organism>
<dbReference type="WBParaSite" id="SBAD_0000285101-mRNA-1">
    <property type="protein sequence ID" value="SBAD_0000285101-mRNA-1"/>
    <property type="gene ID" value="SBAD_0000285101"/>
</dbReference>
<keyword evidence="5" id="KW-1185">Reference proteome</keyword>
<reference evidence="4 5" key="2">
    <citation type="submission" date="2018-11" db="EMBL/GenBank/DDBJ databases">
        <authorList>
            <consortium name="Pathogen Informatics"/>
        </authorList>
    </citation>
    <scope>NUCLEOTIDE SEQUENCE [LARGE SCALE GENOMIC DNA]</scope>
</reference>
<dbReference type="OrthoDB" id="6246153at2759"/>
<feature type="region of interest" description="Disordered" evidence="3">
    <location>
        <begin position="156"/>
        <end position="176"/>
    </location>
</feature>
<comment type="similarity">
    <text evidence="1">Belongs to the ADISSP family.</text>
</comment>
<evidence type="ECO:0000256" key="3">
    <source>
        <dbReference type="SAM" id="MobiDB-lite"/>
    </source>
</evidence>
<evidence type="ECO:0000313" key="5">
    <source>
        <dbReference type="Proteomes" id="UP000270296"/>
    </source>
</evidence>
<dbReference type="AlphaFoldDB" id="A0A183IGH7"/>
<dbReference type="InterPro" id="IPR026794">
    <property type="entry name" value="ADISSP"/>
</dbReference>
<protein>
    <recommendedName>
        <fullName evidence="2">Adipose-secreted signaling protein</fullName>
    </recommendedName>
</protein>